<keyword evidence="3" id="KW-1185">Reference proteome</keyword>
<comment type="caution">
    <text evidence="2">The sequence shown here is derived from an EMBL/GenBank/DDBJ whole genome shotgun (WGS) entry which is preliminary data.</text>
</comment>
<dbReference type="STRING" id="98765.A0A2R6P1P6"/>
<reference evidence="2 3" key="1">
    <citation type="submission" date="2018-02" db="EMBL/GenBank/DDBJ databases">
        <title>Genome sequence of the basidiomycete white-rot fungus Phlebia centrifuga.</title>
        <authorList>
            <person name="Granchi Z."/>
            <person name="Peng M."/>
            <person name="de Vries R.P."/>
            <person name="Hilden K."/>
            <person name="Makela M.R."/>
            <person name="Grigoriev I."/>
            <person name="Riley R."/>
        </authorList>
    </citation>
    <scope>NUCLEOTIDE SEQUENCE [LARGE SCALE GENOMIC DNA]</scope>
    <source>
        <strain evidence="2 3">FBCC195</strain>
    </source>
</reference>
<organism evidence="2 3">
    <name type="scientific">Hermanssonia centrifuga</name>
    <dbReference type="NCBI Taxonomy" id="98765"/>
    <lineage>
        <taxon>Eukaryota</taxon>
        <taxon>Fungi</taxon>
        <taxon>Dikarya</taxon>
        <taxon>Basidiomycota</taxon>
        <taxon>Agaricomycotina</taxon>
        <taxon>Agaricomycetes</taxon>
        <taxon>Polyporales</taxon>
        <taxon>Meruliaceae</taxon>
        <taxon>Hermanssonia</taxon>
    </lineage>
</organism>
<sequence>MTTPTDTYELLQFNMIRAHDTFKLGYDNIVKIIADPPAKDLKNFLGYCEAWAVSVEDHHDSEEKVVFPFLNKKMDFSQEEEQHKVIHEGLEKLLGLIHAAQADHAQFKAAEIRELMINFKEPLYAHLDEEVEHIAAENLRTAGFEEPEVLAMISQLEAHAKSSGNPFLQVPYMRSHTAPEFKDSWPPMPWVLRKVVIPFMLAKRYSGFVISHLRLI</sequence>
<accession>A0A2R6P1P6</accession>
<name>A0A2R6P1P6_9APHY</name>
<dbReference type="PANTHER" id="PTHR38048:SF2">
    <property type="entry name" value="HEMERYTHRIN-LIKE DOMAIN-CONTAINING PROTEIN"/>
    <property type="match status" value="1"/>
</dbReference>
<dbReference type="InterPro" id="IPR012312">
    <property type="entry name" value="Hemerythrin-like"/>
</dbReference>
<dbReference type="InterPro" id="IPR053206">
    <property type="entry name" value="Dimeric_xanthone_biosynth"/>
</dbReference>
<evidence type="ECO:0000259" key="1">
    <source>
        <dbReference type="Pfam" id="PF01814"/>
    </source>
</evidence>
<dbReference type="Proteomes" id="UP000186601">
    <property type="component" value="Unassembled WGS sequence"/>
</dbReference>
<dbReference type="AlphaFoldDB" id="A0A2R6P1P6"/>
<evidence type="ECO:0000313" key="3">
    <source>
        <dbReference type="Proteomes" id="UP000186601"/>
    </source>
</evidence>
<dbReference type="Gene3D" id="1.20.120.520">
    <property type="entry name" value="nmb1532 protein domain like"/>
    <property type="match status" value="1"/>
</dbReference>
<gene>
    <name evidence="2" type="ORF">PHLCEN_2v5703</name>
</gene>
<dbReference type="Pfam" id="PF01814">
    <property type="entry name" value="Hemerythrin"/>
    <property type="match status" value="1"/>
</dbReference>
<proteinExistence type="predicted"/>
<protein>
    <recommendedName>
        <fullName evidence="1">Hemerythrin-like domain-containing protein</fullName>
    </recommendedName>
</protein>
<evidence type="ECO:0000313" key="2">
    <source>
        <dbReference type="EMBL" id="PSR83549.1"/>
    </source>
</evidence>
<dbReference type="PANTHER" id="PTHR38048">
    <property type="entry name" value="EXPRESSED PROTEIN"/>
    <property type="match status" value="1"/>
</dbReference>
<feature type="domain" description="Hemerythrin-like" evidence="1">
    <location>
        <begin position="17"/>
        <end position="134"/>
    </location>
</feature>
<dbReference type="EMBL" id="MLYV02000557">
    <property type="protein sequence ID" value="PSR83549.1"/>
    <property type="molecule type" value="Genomic_DNA"/>
</dbReference>
<dbReference type="OrthoDB" id="58416at2759"/>